<keyword evidence="2" id="KW-1003">Cell membrane</keyword>
<feature type="transmembrane region" description="Helical" evidence="6">
    <location>
        <begin position="335"/>
        <end position="358"/>
    </location>
</feature>
<evidence type="ECO:0000256" key="5">
    <source>
        <dbReference type="ARBA" id="ARBA00023136"/>
    </source>
</evidence>
<dbReference type="SUPFAM" id="SSF103473">
    <property type="entry name" value="MFS general substrate transporter"/>
    <property type="match status" value="1"/>
</dbReference>
<dbReference type="EMBL" id="UASD01000010">
    <property type="protein sequence ID" value="SPX19971.1"/>
    <property type="molecule type" value="Genomic_DNA"/>
</dbReference>
<name>A0A2X6RQW7_ECOLX</name>
<evidence type="ECO:0000313" key="8">
    <source>
        <dbReference type="EMBL" id="SPX19971.1"/>
    </source>
</evidence>
<feature type="domain" description="Major facilitator superfamily (MFS) profile" evidence="7">
    <location>
        <begin position="18"/>
        <end position="386"/>
    </location>
</feature>
<dbReference type="GO" id="GO:0022857">
    <property type="term" value="F:transmembrane transporter activity"/>
    <property type="evidence" value="ECO:0007669"/>
    <property type="project" value="InterPro"/>
</dbReference>
<feature type="transmembrane region" description="Helical" evidence="6">
    <location>
        <begin position="113"/>
        <end position="130"/>
    </location>
</feature>
<keyword evidence="4 6" id="KW-1133">Transmembrane helix</keyword>
<feature type="transmembrane region" description="Helical" evidence="6">
    <location>
        <begin position="84"/>
        <end position="107"/>
    </location>
</feature>
<dbReference type="Gene3D" id="1.20.1250.20">
    <property type="entry name" value="MFS general substrate transporter like domains"/>
    <property type="match status" value="1"/>
</dbReference>
<dbReference type="RefSeq" id="WP_021571062.1">
    <property type="nucleotide sequence ID" value="NZ_JAGMQC010000067.1"/>
</dbReference>
<dbReference type="PANTHER" id="PTHR43124:SF3">
    <property type="entry name" value="CHLORAMPHENICOL EFFLUX PUMP RV0191"/>
    <property type="match status" value="1"/>
</dbReference>
<feature type="transmembrane region" description="Helical" evidence="6">
    <location>
        <begin position="277"/>
        <end position="296"/>
    </location>
</feature>
<dbReference type="InterPro" id="IPR050189">
    <property type="entry name" value="MFS_Efflux_Transporters"/>
</dbReference>
<reference evidence="8 9" key="1">
    <citation type="submission" date="2018-06" db="EMBL/GenBank/DDBJ databases">
        <authorList>
            <consortium name="Pathogen Informatics"/>
            <person name="Doyle S."/>
        </authorList>
    </citation>
    <scope>NUCLEOTIDE SEQUENCE [LARGE SCALE GENOMIC DNA]</scope>
    <source>
        <strain evidence="8 9">NCTC9073</strain>
    </source>
</reference>
<feature type="transmembrane region" description="Helical" evidence="6">
    <location>
        <begin position="21"/>
        <end position="42"/>
    </location>
</feature>
<evidence type="ECO:0000259" key="7">
    <source>
        <dbReference type="PROSITE" id="PS50850"/>
    </source>
</evidence>
<organism evidence="8 9">
    <name type="scientific">Escherichia coli</name>
    <dbReference type="NCBI Taxonomy" id="562"/>
    <lineage>
        <taxon>Bacteria</taxon>
        <taxon>Pseudomonadati</taxon>
        <taxon>Pseudomonadota</taxon>
        <taxon>Gammaproteobacteria</taxon>
        <taxon>Enterobacterales</taxon>
        <taxon>Enterobacteriaceae</taxon>
        <taxon>Escherichia</taxon>
    </lineage>
</organism>
<evidence type="ECO:0000256" key="1">
    <source>
        <dbReference type="ARBA" id="ARBA00004651"/>
    </source>
</evidence>
<evidence type="ECO:0000256" key="2">
    <source>
        <dbReference type="ARBA" id="ARBA00022475"/>
    </source>
</evidence>
<sequence length="395" mass="41717">MTELIKLTDEKSGLPVFKLGIIGAALFLSILTEALPAGFLHSLEQTFSVSASEAGQWVTLYAIGSLLSAIPLTLATQHWSRKKLLLITLAGFAVSNAVTAAVDSFIVTLVARFLAGIFAGLLWALAAGYAGRMVAPAHQGRAITIVMLGVPLALSLGVPAGTFLGNIYGWRTIFYTMTVLAGLLFIAGALALPDQPGISHAERISVGKAVSIPGIKTILLATFIFSLGHNMMYTYISPYLITSLDSGFISTFLLIFGVMAVISIIITGVFIDKHLKLLTLCGLSLFIMSSLIFSLFFDSVYFVMSGAFLWGLGFGGGATLFQTASARTAGDAADIAQSLMVTIWNMAIAGGGLAGGLLLDQFGILSLPVVLTALLIFCLFIVKRSKAQGFSRILN</sequence>
<accession>A0A2X6RQW7</accession>
<evidence type="ECO:0000256" key="4">
    <source>
        <dbReference type="ARBA" id="ARBA00022989"/>
    </source>
</evidence>
<dbReference type="PROSITE" id="PS50850">
    <property type="entry name" value="MFS"/>
    <property type="match status" value="1"/>
</dbReference>
<evidence type="ECO:0000313" key="9">
    <source>
        <dbReference type="Proteomes" id="UP000250780"/>
    </source>
</evidence>
<protein>
    <submittedName>
        <fullName evidence="8">Major facilitator superfamily protein</fullName>
    </submittedName>
</protein>
<dbReference type="InterPro" id="IPR036259">
    <property type="entry name" value="MFS_trans_sf"/>
</dbReference>
<dbReference type="GO" id="GO:0005886">
    <property type="term" value="C:plasma membrane"/>
    <property type="evidence" value="ECO:0007669"/>
    <property type="project" value="UniProtKB-SubCell"/>
</dbReference>
<comment type="subcellular location">
    <subcellularLocation>
        <location evidence="1">Cell membrane</location>
        <topology evidence="1">Multi-pass membrane protein</topology>
    </subcellularLocation>
</comment>
<feature type="transmembrane region" description="Helical" evidence="6">
    <location>
        <begin position="142"/>
        <end position="167"/>
    </location>
</feature>
<evidence type="ECO:0000256" key="3">
    <source>
        <dbReference type="ARBA" id="ARBA00022692"/>
    </source>
</evidence>
<dbReference type="InterPro" id="IPR011701">
    <property type="entry name" value="MFS"/>
</dbReference>
<keyword evidence="5 6" id="KW-0472">Membrane</keyword>
<feature type="transmembrane region" description="Helical" evidence="6">
    <location>
        <begin position="248"/>
        <end position="270"/>
    </location>
</feature>
<feature type="transmembrane region" description="Helical" evidence="6">
    <location>
        <begin position="173"/>
        <end position="193"/>
    </location>
</feature>
<gene>
    <name evidence="8" type="primary">nepI_1</name>
    <name evidence="8" type="ORF">NCTC9073_06122</name>
</gene>
<dbReference type="Proteomes" id="UP000250780">
    <property type="component" value="Unassembled WGS sequence"/>
</dbReference>
<keyword evidence="3 6" id="KW-0812">Transmembrane</keyword>
<feature type="transmembrane region" description="Helical" evidence="6">
    <location>
        <begin position="302"/>
        <end position="323"/>
    </location>
</feature>
<feature type="transmembrane region" description="Helical" evidence="6">
    <location>
        <begin position="214"/>
        <end position="236"/>
    </location>
</feature>
<dbReference type="PANTHER" id="PTHR43124">
    <property type="entry name" value="PURINE EFFLUX PUMP PBUE"/>
    <property type="match status" value="1"/>
</dbReference>
<dbReference type="AlphaFoldDB" id="A0A2X6RQW7"/>
<evidence type="ECO:0000256" key="6">
    <source>
        <dbReference type="SAM" id="Phobius"/>
    </source>
</evidence>
<dbReference type="InterPro" id="IPR020846">
    <property type="entry name" value="MFS_dom"/>
</dbReference>
<dbReference type="Pfam" id="PF07690">
    <property type="entry name" value="MFS_1"/>
    <property type="match status" value="1"/>
</dbReference>
<feature type="transmembrane region" description="Helical" evidence="6">
    <location>
        <begin position="364"/>
        <end position="382"/>
    </location>
</feature>
<proteinExistence type="predicted"/>
<dbReference type="CDD" id="cd17324">
    <property type="entry name" value="MFS_NepI_like"/>
    <property type="match status" value="1"/>
</dbReference>
<feature type="transmembrane region" description="Helical" evidence="6">
    <location>
        <begin position="54"/>
        <end position="72"/>
    </location>
</feature>